<protein>
    <recommendedName>
        <fullName evidence="1">CHAT domain-containing protein</fullName>
    </recommendedName>
</protein>
<gene>
    <name evidence="2" type="ordered locus">Celf_1308</name>
</gene>
<dbReference type="Pfam" id="PF13289">
    <property type="entry name" value="SIR2_2"/>
    <property type="match status" value="1"/>
</dbReference>
<name>F4H4W3_CELFA</name>
<organism evidence="2 3">
    <name type="scientific">Cellulomonas fimi (strain ATCC 484 / DSM 20113 / JCM 1341 / CCUG 24087 / LMG 16345 / NBRC 15513 / NCIMB 8980 / NCTC 7547 / NRS-133)</name>
    <dbReference type="NCBI Taxonomy" id="590998"/>
    <lineage>
        <taxon>Bacteria</taxon>
        <taxon>Bacillati</taxon>
        <taxon>Actinomycetota</taxon>
        <taxon>Actinomycetes</taxon>
        <taxon>Micrococcales</taxon>
        <taxon>Cellulomonadaceae</taxon>
        <taxon>Cellulomonas</taxon>
    </lineage>
</organism>
<evidence type="ECO:0000313" key="3">
    <source>
        <dbReference type="Proteomes" id="UP000008460"/>
    </source>
</evidence>
<dbReference type="KEGG" id="cfi:Celf_1308"/>
<reference evidence="2 3" key="1">
    <citation type="submission" date="2011-04" db="EMBL/GenBank/DDBJ databases">
        <title>Complete sequence of Cellulomonas fimi ATCC 484.</title>
        <authorList>
            <consortium name="US DOE Joint Genome Institute"/>
            <person name="Lucas S."/>
            <person name="Han J."/>
            <person name="Lapidus A."/>
            <person name="Cheng J.-F."/>
            <person name="Goodwin L."/>
            <person name="Pitluck S."/>
            <person name="Peters L."/>
            <person name="Chertkov O."/>
            <person name="Detter J.C."/>
            <person name="Han C."/>
            <person name="Tapia R."/>
            <person name="Land M."/>
            <person name="Hauser L."/>
            <person name="Kyrpides N."/>
            <person name="Ivanova N."/>
            <person name="Ovchinnikova G."/>
            <person name="Pagani I."/>
            <person name="Mead D."/>
            <person name="Brumm P."/>
            <person name="Woyke T."/>
        </authorList>
    </citation>
    <scope>NUCLEOTIDE SEQUENCE [LARGE SCALE GENOMIC DNA]</scope>
    <source>
        <strain evidence="3">ATCC 484 / DSM 20113 / JCM 1341 / NBRC 15513 / NCIMB 8980 / NCTC 7547</strain>
    </source>
</reference>
<dbReference type="EMBL" id="CP002666">
    <property type="protein sequence ID" value="AEE45443.1"/>
    <property type="molecule type" value="Genomic_DNA"/>
</dbReference>
<dbReference type="HOGENOM" id="CLU_408168_0_0_11"/>
<proteinExistence type="predicted"/>
<dbReference type="eggNOG" id="COG4995">
    <property type="taxonomic scope" value="Bacteria"/>
</dbReference>
<sequence length="692" mass="76275">MGDYADLEIQLYRRDDVTYGIWPVLSLPGSDADVRLDGSDGRFTAHLDPEAWRDLDADAYGRALGAGLLGSGFGTAFRQAAQTAASHGVRLRVRLVVDPSPEAAVLHGVRWETLRDPQDDRTLLTDENVLFSRFLGSRDWRPVRPRPRGDLRALVVVASPSDVGDYPAQGAARLAPLDVAAELDRARSALVGLDVTELPGSASPTAEHVLDALRTGFDVVYVVCHGYLHHREPVLLLEDDDGAAAPLLGSDLVQRVRELTRTPGLVFLASCRGAGDGEDARSADAGVLAALGPRLAAAGVPAVVAMQGDVTMATAAAFSTAFFRSLDDDGLVDRACAVGRAAVRDRHDWWVPTLFMRLRSGRMWYEPGGPRGTVFEKWPSLVRAIETGRCTPVIGPGISDVLLGSRQEIARAWASRYRFPMAPHNRESLPQVAQYLAINQNRWFPHSELEHHVRRTLLERFGDEIPEPLRAPTAPIEDVLSAGWNALRSRGSVEPYSVLASLTAPVYVTTQPTRLLADALRAAGKDPQIELCQWNDDFVWEESVYAREPGFRPTVERPLVYHLLGLLDVPESLVLTEDNYFDYLIGVTQNRELVPECVRGALTRTALMFVGFRLDEWDFRVLYRSVMSYEGKAANGHSHVAVQIDPEEGSTSDPVRARAYLEGYFREGAPVSLYWGSTEAFVKELHDQWGSR</sequence>
<evidence type="ECO:0000259" key="1">
    <source>
        <dbReference type="Pfam" id="PF12770"/>
    </source>
</evidence>
<accession>F4H4W3</accession>
<dbReference type="RefSeq" id="WP_013770469.1">
    <property type="nucleotide sequence ID" value="NC_015514.1"/>
</dbReference>
<feature type="domain" description="CHAT" evidence="1">
    <location>
        <begin position="87"/>
        <end position="338"/>
    </location>
</feature>
<dbReference type="STRING" id="590998.Celf_1308"/>
<keyword evidence="3" id="KW-1185">Reference proteome</keyword>
<dbReference type="InterPro" id="IPR024983">
    <property type="entry name" value="CHAT_dom"/>
</dbReference>
<dbReference type="AlphaFoldDB" id="F4H4W3"/>
<dbReference type="Pfam" id="PF12770">
    <property type="entry name" value="CHAT"/>
    <property type="match status" value="1"/>
</dbReference>
<dbReference type="Proteomes" id="UP000008460">
    <property type="component" value="Chromosome"/>
</dbReference>
<evidence type="ECO:0000313" key="2">
    <source>
        <dbReference type="EMBL" id="AEE45443.1"/>
    </source>
</evidence>